<dbReference type="PROSITE" id="PS50089">
    <property type="entry name" value="ZF_RING_2"/>
    <property type="match status" value="1"/>
</dbReference>
<dbReference type="OMA" id="RNQIYET"/>
<comment type="caution">
    <text evidence="11">The sequence shown here is derived from an EMBL/GenBank/DDBJ whole genome shotgun (WGS) entry which is preliminary data.</text>
</comment>
<feature type="region of interest" description="Disordered" evidence="9">
    <location>
        <begin position="381"/>
        <end position="400"/>
    </location>
</feature>
<evidence type="ECO:0000256" key="9">
    <source>
        <dbReference type="SAM" id="MobiDB-lite"/>
    </source>
</evidence>
<dbReference type="GO" id="GO:0005737">
    <property type="term" value="C:cytoplasm"/>
    <property type="evidence" value="ECO:0007669"/>
    <property type="project" value="TreeGrafter"/>
</dbReference>
<keyword evidence="6" id="KW-0833">Ubl conjugation pathway</keyword>
<evidence type="ECO:0000256" key="3">
    <source>
        <dbReference type="ARBA" id="ARBA00022679"/>
    </source>
</evidence>
<evidence type="ECO:0000256" key="8">
    <source>
        <dbReference type="PROSITE-ProRule" id="PRU00175"/>
    </source>
</evidence>
<evidence type="ECO:0000256" key="5">
    <source>
        <dbReference type="ARBA" id="ARBA00022771"/>
    </source>
</evidence>
<dbReference type="GO" id="GO:0061630">
    <property type="term" value="F:ubiquitin protein ligase activity"/>
    <property type="evidence" value="ECO:0007669"/>
    <property type="project" value="UniProtKB-EC"/>
</dbReference>
<dbReference type="Pfam" id="PF26192">
    <property type="entry name" value="RNF157-like_N"/>
    <property type="match status" value="1"/>
</dbReference>
<evidence type="ECO:0000256" key="6">
    <source>
        <dbReference type="ARBA" id="ARBA00022786"/>
    </source>
</evidence>
<dbReference type="Gene3D" id="3.30.40.10">
    <property type="entry name" value="Zinc/RING finger domain, C3HC4 (zinc finger)"/>
    <property type="match status" value="1"/>
</dbReference>
<dbReference type="Proteomes" id="UP001142055">
    <property type="component" value="Chromosome 3"/>
</dbReference>
<dbReference type="InterPro" id="IPR058981">
    <property type="entry name" value="MGRN1/RNF157-like_N"/>
</dbReference>
<evidence type="ECO:0000256" key="2">
    <source>
        <dbReference type="ARBA" id="ARBA00012483"/>
    </source>
</evidence>
<reference evidence="11" key="1">
    <citation type="submission" date="2022-12" db="EMBL/GenBank/DDBJ databases">
        <title>Genome assemblies of Blomia tropicalis.</title>
        <authorList>
            <person name="Cui Y."/>
        </authorList>
    </citation>
    <scope>NUCLEOTIDE SEQUENCE</scope>
    <source>
        <tissue evidence="11">Adult mites</tissue>
    </source>
</reference>
<feature type="region of interest" description="Disordered" evidence="9">
    <location>
        <begin position="1"/>
        <end position="20"/>
    </location>
</feature>
<dbReference type="Pfam" id="PF13920">
    <property type="entry name" value="zf-C3HC4_3"/>
    <property type="match status" value="1"/>
</dbReference>
<keyword evidence="12" id="KW-1185">Reference proteome</keyword>
<keyword evidence="7" id="KW-0862">Zinc</keyword>
<organism evidence="11 12">
    <name type="scientific">Blomia tropicalis</name>
    <name type="common">Mite</name>
    <dbReference type="NCBI Taxonomy" id="40697"/>
    <lineage>
        <taxon>Eukaryota</taxon>
        <taxon>Metazoa</taxon>
        <taxon>Ecdysozoa</taxon>
        <taxon>Arthropoda</taxon>
        <taxon>Chelicerata</taxon>
        <taxon>Arachnida</taxon>
        <taxon>Acari</taxon>
        <taxon>Acariformes</taxon>
        <taxon>Sarcoptiformes</taxon>
        <taxon>Astigmata</taxon>
        <taxon>Glycyphagoidea</taxon>
        <taxon>Echimyopodidae</taxon>
        <taxon>Blomia</taxon>
    </lineage>
</organism>
<dbReference type="EC" id="2.3.2.27" evidence="2"/>
<dbReference type="InterPro" id="IPR045194">
    <property type="entry name" value="MGRN1/RNF157-like"/>
</dbReference>
<feature type="compositionally biased region" description="Polar residues" evidence="9">
    <location>
        <begin position="485"/>
        <end position="510"/>
    </location>
</feature>
<keyword evidence="3" id="KW-0808">Transferase</keyword>
<dbReference type="SMART" id="SM00184">
    <property type="entry name" value="RING"/>
    <property type="match status" value="1"/>
</dbReference>
<dbReference type="InterPro" id="IPR001841">
    <property type="entry name" value="Znf_RING"/>
</dbReference>
<feature type="region of interest" description="Disordered" evidence="9">
    <location>
        <begin position="450"/>
        <end position="511"/>
    </location>
</feature>
<evidence type="ECO:0000259" key="10">
    <source>
        <dbReference type="PROSITE" id="PS50089"/>
    </source>
</evidence>
<evidence type="ECO:0000313" key="12">
    <source>
        <dbReference type="Proteomes" id="UP001142055"/>
    </source>
</evidence>
<dbReference type="GO" id="GO:0008270">
    <property type="term" value="F:zinc ion binding"/>
    <property type="evidence" value="ECO:0007669"/>
    <property type="project" value="UniProtKB-KW"/>
</dbReference>
<keyword evidence="4" id="KW-0479">Metal-binding</keyword>
<name>A0A9Q0RJX0_BLOTA</name>
<protein>
    <recommendedName>
        <fullName evidence="2">RING-type E3 ubiquitin transferase</fullName>
        <ecNumber evidence="2">2.3.2.27</ecNumber>
    </recommendedName>
</protein>
<comment type="catalytic activity">
    <reaction evidence="1">
        <text>S-ubiquitinyl-[E2 ubiquitin-conjugating enzyme]-L-cysteine + [acceptor protein]-L-lysine = [E2 ubiquitin-conjugating enzyme]-L-cysteine + N(6)-ubiquitinyl-[acceptor protein]-L-lysine.</text>
        <dbReference type="EC" id="2.3.2.27"/>
    </reaction>
</comment>
<dbReference type="EMBL" id="JAPWDV010000003">
    <property type="protein sequence ID" value="KAJ6218498.1"/>
    <property type="molecule type" value="Genomic_DNA"/>
</dbReference>
<dbReference type="AlphaFoldDB" id="A0A9Q0RJX0"/>
<evidence type="ECO:0000256" key="7">
    <source>
        <dbReference type="ARBA" id="ARBA00022833"/>
    </source>
</evidence>
<evidence type="ECO:0000313" key="11">
    <source>
        <dbReference type="EMBL" id="KAJ6218498.1"/>
    </source>
</evidence>
<feature type="compositionally biased region" description="Polar residues" evidence="9">
    <location>
        <begin position="1"/>
        <end position="15"/>
    </location>
</feature>
<dbReference type="InterPro" id="IPR013083">
    <property type="entry name" value="Znf_RING/FYVE/PHD"/>
</dbReference>
<feature type="domain" description="RING-type" evidence="10">
    <location>
        <begin position="273"/>
        <end position="312"/>
    </location>
</feature>
<proteinExistence type="predicted"/>
<feature type="compositionally biased region" description="Basic and acidic residues" evidence="9">
    <location>
        <begin position="466"/>
        <end position="478"/>
    </location>
</feature>
<accession>A0A9Q0RJX0</accession>
<sequence>MGNFFNNQRLPENQDSSSSPHYYYPSRNGKFFGSNFIMGGDKFEMAQPEAYLFGDNLDLNYLGGKPNPFPYNAPHPNEPMHMLRSLINIRKETLKLLCTNSDLSDEPQYTIEFVFDSDVDCNITVYFICNEECSVSGMKYISKDVKHRSQQYNYKAGMGQLFSQTNALFDPHQYDAADLLYQVLDEKGEFNSSTPFPVVIHCVAEEGDDPKQSHSLIATIEKVCDDIFSLKPIKQKIFVDGLSYLLQEIYGIENKVNKLEKNYDDDNDNSFECVICMSDLRDTLILPCRHLCLCKSCANSLRYQASNCPICRVPFRALLQIKAVKRLLGNLSSQIIFTETLNDVIIDIPSGFETVPLVEALNGINPQLTYLNLKQSLERLPESDKNNKKDSDSVRSSSKNDIEDVHLSECIQNLNSLDKQTDYKINNNGDEFNMKYFYKQKTKYVVPTGEDSVSASSSSSGNVESIQEKTRLLTEQKQRPKTKISVESNPDTSQASDCDPSSITNSTLQTDKSIDSDLKIIDILPDQDDNSP</sequence>
<keyword evidence="5 8" id="KW-0863">Zinc-finger</keyword>
<evidence type="ECO:0000256" key="4">
    <source>
        <dbReference type="ARBA" id="ARBA00022723"/>
    </source>
</evidence>
<dbReference type="PANTHER" id="PTHR22996">
    <property type="entry name" value="MAHOGUNIN"/>
    <property type="match status" value="1"/>
</dbReference>
<gene>
    <name evidence="11" type="ORF">RDWZM_009655</name>
</gene>
<dbReference type="SUPFAM" id="SSF57850">
    <property type="entry name" value="RING/U-box"/>
    <property type="match status" value="1"/>
</dbReference>
<dbReference type="PANTHER" id="PTHR22996:SF0">
    <property type="entry name" value="RE60872P-RELATED"/>
    <property type="match status" value="1"/>
</dbReference>
<evidence type="ECO:0000256" key="1">
    <source>
        <dbReference type="ARBA" id="ARBA00000900"/>
    </source>
</evidence>
<dbReference type="FunFam" id="3.30.40.10:FF:000013">
    <property type="entry name" value="E3 ubiquitin-protein ligase MGRN1 isoform 1"/>
    <property type="match status" value="1"/>
</dbReference>
<dbReference type="GO" id="GO:0016567">
    <property type="term" value="P:protein ubiquitination"/>
    <property type="evidence" value="ECO:0007669"/>
    <property type="project" value="UniProtKB-ARBA"/>
</dbReference>